<reference evidence="1 2" key="1">
    <citation type="submission" date="2021-06" db="EMBL/GenBank/DDBJ databases">
        <authorList>
            <person name="Kallberg Y."/>
            <person name="Tangrot J."/>
            <person name="Rosling A."/>
        </authorList>
    </citation>
    <scope>NUCLEOTIDE SEQUENCE [LARGE SCALE GENOMIC DNA]</scope>
    <source>
        <strain evidence="1 2">120-4 pot B 10/14</strain>
    </source>
</reference>
<keyword evidence="2" id="KW-1185">Reference proteome</keyword>
<name>A0ABN7USE1_GIGMA</name>
<accession>A0ABN7USE1</accession>
<evidence type="ECO:0000313" key="1">
    <source>
        <dbReference type="EMBL" id="CAG8665453.1"/>
    </source>
</evidence>
<evidence type="ECO:0000313" key="2">
    <source>
        <dbReference type="Proteomes" id="UP000789901"/>
    </source>
</evidence>
<protein>
    <submittedName>
        <fullName evidence="1">9042_t:CDS:1</fullName>
    </submittedName>
</protein>
<proteinExistence type="predicted"/>
<dbReference type="Proteomes" id="UP000789901">
    <property type="component" value="Unassembled WGS sequence"/>
</dbReference>
<dbReference type="EMBL" id="CAJVQB010005590">
    <property type="protein sequence ID" value="CAG8665453.1"/>
    <property type="molecule type" value="Genomic_DNA"/>
</dbReference>
<organism evidence="1 2">
    <name type="scientific">Gigaspora margarita</name>
    <dbReference type="NCBI Taxonomy" id="4874"/>
    <lineage>
        <taxon>Eukaryota</taxon>
        <taxon>Fungi</taxon>
        <taxon>Fungi incertae sedis</taxon>
        <taxon>Mucoromycota</taxon>
        <taxon>Glomeromycotina</taxon>
        <taxon>Glomeromycetes</taxon>
        <taxon>Diversisporales</taxon>
        <taxon>Gigasporaceae</taxon>
        <taxon>Gigaspora</taxon>
    </lineage>
</organism>
<comment type="caution">
    <text evidence="1">The sequence shown here is derived from an EMBL/GenBank/DDBJ whole genome shotgun (WGS) entry which is preliminary data.</text>
</comment>
<sequence>MITGFHGPMSPLGYVLRTLLSINYVKIDYIDQTLISLFLEAYYSYNYLQVSRKFDYTNRIYCFQNDHVYVVYEKDIFPNGNHDLYIFHSTRRYYATCIGKLEMKDLSTDFTETIPPIKNDELDQRKPIFRDIKPPIFAELINNKKIKTEEEAKLELNKFAKKLMEYQHSEIKNFSSTYIFSFIINNCKLKDFVDNIKETHELVMHHSNLRL</sequence>
<gene>
    <name evidence="1" type="ORF">GMARGA_LOCUS10121</name>
</gene>